<reference evidence="2" key="1">
    <citation type="submission" date="2016-01" db="EMBL/GenBank/DDBJ databases">
        <authorList>
            <person name="Peeters C."/>
        </authorList>
    </citation>
    <scope>NUCLEOTIDE SEQUENCE [LARGE SCALE GENOMIC DNA]</scope>
    <source>
        <strain evidence="2">LMG 29318</strain>
    </source>
</reference>
<gene>
    <name evidence="2" type="ORF">AWB75_06492</name>
</gene>
<comment type="caution">
    <text evidence="2">The sequence shown here is derived from an EMBL/GenBank/DDBJ whole genome shotgun (WGS) entry which is preliminary data.</text>
</comment>
<sequence>MKSFALMSATILFVTLSAHALADDAADCKAADGTLLTGHVVSAPTFKDGMFKRGVELSHTHLNLKGTDGRTYDVAIDNVFASGYQKNVKGVPSPLNTIQVGDALELCGIPFSGGIHWVHNNCGDTPTPSDPNGWIKKVSADGSVGQNLEASQTYCYLWPHH</sequence>
<keyword evidence="3" id="KW-1185">Reference proteome</keyword>
<evidence type="ECO:0000313" key="2">
    <source>
        <dbReference type="EMBL" id="SAK91966.1"/>
    </source>
</evidence>
<feature type="signal peptide" evidence="1">
    <location>
        <begin position="1"/>
        <end position="20"/>
    </location>
</feature>
<proteinExistence type="predicted"/>
<dbReference type="AlphaFoldDB" id="A0A158DCL5"/>
<accession>A0A158DCL5</accession>
<evidence type="ECO:0000313" key="3">
    <source>
        <dbReference type="Proteomes" id="UP000054870"/>
    </source>
</evidence>
<feature type="chain" id="PRO_5007623980" evidence="1">
    <location>
        <begin position="21"/>
        <end position="161"/>
    </location>
</feature>
<dbReference type="Proteomes" id="UP000054870">
    <property type="component" value="Unassembled WGS sequence"/>
</dbReference>
<protein>
    <submittedName>
        <fullName evidence="2">Uncharacterized protein</fullName>
    </submittedName>
</protein>
<organism evidence="2 3">
    <name type="scientific">Caballeronia catudaia</name>
    <dbReference type="NCBI Taxonomy" id="1777136"/>
    <lineage>
        <taxon>Bacteria</taxon>
        <taxon>Pseudomonadati</taxon>
        <taxon>Pseudomonadota</taxon>
        <taxon>Betaproteobacteria</taxon>
        <taxon>Burkholderiales</taxon>
        <taxon>Burkholderiaceae</taxon>
        <taxon>Caballeronia</taxon>
    </lineage>
</organism>
<evidence type="ECO:0000256" key="1">
    <source>
        <dbReference type="SAM" id="SignalP"/>
    </source>
</evidence>
<dbReference type="RefSeq" id="WP_061128122.1">
    <property type="nucleotide sequence ID" value="NZ_FCOF02000058.1"/>
</dbReference>
<keyword evidence="1" id="KW-0732">Signal</keyword>
<name>A0A158DCL5_9BURK</name>
<dbReference type="EMBL" id="FCOF02000058">
    <property type="protein sequence ID" value="SAK91966.1"/>
    <property type="molecule type" value="Genomic_DNA"/>
</dbReference>